<sequence>MSSDPSSSKDRKEQPFYTPHISFPTISATAFLIGATTACIISLRRGRKAALRAQQLRINRRISPSSAATQSNGSALEVAKRGPLALFSELNAAAFNRAPSSQPPPANGLLPTALSAKARGKRPLREDHTASPTKPQGAGMDMWTSFDAPEGAPPPSVLMRRRQPQPQPQARAQAKPTGEAAATPQGAGMDMWTAFDAPTGAPPPSVLMRRHRQPPPQISPSLSTPALSQQHVEEQGPGWADEDDEDEYGVRAPAEGEGEGEGSIWSSPVGLAVGAFTLATALVGATAFVGVQVAKSLIGFETTDEFVQRMTDLVPSRSSTSDALRLPQPSASLTPAQTDHDDELYAAWEAADSSSEQEEAENRSGDREEGQLQGSLTEALARLDGARSPAEWWEILRDQLDAEREEDVRARAERVSARRV</sequence>
<feature type="region of interest" description="Disordered" evidence="1">
    <location>
        <begin position="317"/>
        <end position="338"/>
    </location>
</feature>
<evidence type="ECO:0000313" key="4">
    <source>
        <dbReference type="Proteomes" id="UP000077521"/>
    </source>
</evidence>
<feature type="compositionally biased region" description="Polar residues" evidence="1">
    <location>
        <begin position="219"/>
        <end position="230"/>
    </location>
</feature>
<evidence type="ECO:0000313" key="3">
    <source>
        <dbReference type="EMBL" id="KAE8246876.1"/>
    </source>
</evidence>
<accession>A0A177T8E2</accession>
<keyword evidence="4" id="KW-1185">Reference proteome</keyword>
<feature type="compositionally biased region" description="Basic and acidic residues" evidence="1">
    <location>
        <begin position="360"/>
        <end position="370"/>
    </location>
</feature>
<reference evidence="3" key="1">
    <citation type="submission" date="2016-04" db="EMBL/GenBank/DDBJ databases">
        <authorList>
            <person name="Nguyen H.D."/>
            <person name="Samba Siva P."/>
            <person name="Cullis J."/>
            <person name="Levesque C.A."/>
            <person name="Hambleton S."/>
        </authorList>
    </citation>
    <scope>NUCLEOTIDE SEQUENCE</scope>
    <source>
        <strain evidence="3">DAOMC 236416</strain>
    </source>
</reference>
<dbReference type="AlphaFoldDB" id="A0A177T8E2"/>
<organism evidence="3 4">
    <name type="scientific">Tilletia indica</name>
    <dbReference type="NCBI Taxonomy" id="43049"/>
    <lineage>
        <taxon>Eukaryota</taxon>
        <taxon>Fungi</taxon>
        <taxon>Dikarya</taxon>
        <taxon>Basidiomycota</taxon>
        <taxon>Ustilaginomycotina</taxon>
        <taxon>Exobasidiomycetes</taxon>
        <taxon>Tilletiales</taxon>
        <taxon>Tilletiaceae</taxon>
        <taxon>Tilletia</taxon>
    </lineage>
</organism>
<keyword evidence="2" id="KW-1133">Transmembrane helix</keyword>
<comment type="caution">
    <text evidence="3">The sequence shown here is derived from an EMBL/GenBank/DDBJ whole genome shotgun (WGS) entry which is preliminary data.</text>
</comment>
<dbReference type="EMBL" id="LWDF02000448">
    <property type="protein sequence ID" value="KAE8246876.1"/>
    <property type="molecule type" value="Genomic_DNA"/>
</dbReference>
<evidence type="ECO:0000256" key="2">
    <source>
        <dbReference type="SAM" id="Phobius"/>
    </source>
</evidence>
<evidence type="ECO:0000256" key="1">
    <source>
        <dbReference type="SAM" id="MobiDB-lite"/>
    </source>
</evidence>
<feature type="region of interest" description="Disordered" evidence="1">
    <location>
        <begin position="351"/>
        <end position="382"/>
    </location>
</feature>
<dbReference type="Proteomes" id="UP000077521">
    <property type="component" value="Unassembled WGS sequence"/>
</dbReference>
<feature type="region of interest" description="Disordered" evidence="1">
    <location>
        <begin position="117"/>
        <end position="263"/>
    </location>
</feature>
<protein>
    <submittedName>
        <fullName evidence="3">Uncharacterized protein</fullName>
    </submittedName>
</protein>
<name>A0A177T8E2_9BASI</name>
<feature type="transmembrane region" description="Helical" evidence="2">
    <location>
        <begin position="20"/>
        <end position="43"/>
    </location>
</feature>
<reference evidence="3" key="2">
    <citation type="journal article" date="2019" name="IMA Fungus">
        <title>Genome sequencing and comparison of five Tilletia species to identify candidate genes for the detection of regulated species infecting wheat.</title>
        <authorList>
            <person name="Nguyen H.D.T."/>
            <person name="Sultana T."/>
            <person name="Kesanakurti P."/>
            <person name="Hambleton S."/>
        </authorList>
    </citation>
    <scope>NUCLEOTIDE SEQUENCE</scope>
    <source>
        <strain evidence="3">DAOMC 236416</strain>
    </source>
</reference>
<keyword evidence="2" id="KW-0812">Transmembrane</keyword>
<gene>
    <name evidence="3" type="ORF">A4X13_0g5592</name>
</gene>
<keyword evidence="2" id="KW-0472">Membrane</keyword>
<proteinExistence type="predicted"/>